<keyword evidence="6" id="KW-1185">Reference proteome</keyword>
<dbReference type="OrthoDB" id="4058916at2759"/>
<evidence type="ECO:0000256" key="1">
    <source>
        <dbReference type="ARBA" id="ARBA00008356"/>
    </source>
</evidence>
<feature type="domain" description="DNA replication factor Cdt1 C-terminal" evidence="4">
    <location>
        <begin position="455"/>
        <end position="546"/>
    </location>
</feature>
<reference evidence="5 6" key="1">
    <citation type="submission" date="2020-06" db="EMBL/GenBank/DDBJ databases">
        <title>The yeast mating-type switching endonuclease HO is a domesticated member of an unorthodox homing genetic element family.</title>
        <authorList>
            <person name="Coughlan A.Y."/>
            <person name="Lombardi L."/>
            <person name="Braun-Galleani S."/>
            <person name="Martos A.R."/>
            <person name="Galeote V."/>
            <person name="Bigey F."/>
            <person name="Dequin S."/>
            <person name="Byrne K.P."/>
            <person name="Wolfe K.H."/>
        </authorList>
    </citation>
    <scope>NUCLEOTIDE SEQUENCE [LARGE SCALE GENOMIC DNA]</scope>
    <source>
        <strain evidence="5 6">CBS2947</strain>
    </source>
</reference>
<evidence type="ECO:0000313" key="5">
    <source>
        <dbReference type="EMBL" id="QLQ79228.1"/>
    </source>
</evidence>
<dbReference type="AlphaFoldDB" id="A0A7H9HN87"/>
<comment type="similarity">
    <text evidence="1">Belongs to the Cdt1 family.</text>
</comment>
<sequence length="579" mass="66184">MSRSYAVPVVDLDRICDETELLPVVKRILRDNDTFLLKNYANKKVLDDLVGELKGSGLPDVEEGFDANFTGVLQLEDDILMEQYIFDTDETLRFDRECRNGILRKIYARLFKVAVFFAQICLKSVGSEVNLTERSYSAVLNRYFHGGSETSMSIEGETFQYASFGDYRELLPTGVLTVFPMARGIKYKPPTTSSDDNVWVPIDEPDCLLFHTGTLLAHYSGGSHSTSTIKISPENNVLHLTLAPPLETVVNSSGERLADRLLRQQIVELPEVAKRYYPREAALIQLENSIAFYKELFSACETILPLYAMSRSTQSAPRLSSLLPQISNMVRRKVSQQDFLKMISLWPDCYLLEADSKGELTVKQPKLDQQRLLINKSRRLEFVQSADSWLASIKSLEDIPTDVPAWKFSKRRGSGGSEPDQNSRVRRTSPRKRNYVFNPTERFTYAEKEKDSQSNLLERLRERERRSAALLSQRQRKYDQFLAVKMKQVFEILYSLPQGKPYTVTHLGTLIVDSLQDSNNPIGFEEAEIILSKLQELLNKEVTVQTADGGLKVYRWKNLNRDVLLERIDRKLSSSQQLI</sequence>
<evidence type="ECO:0000259" key="4">
    <source>
        <dbReference type="Pfam" id="PF16679"/>
    </source>
</evidence>
<organism evidence="5 6">
    <name type="scientific">Torulaspora globosa</name>
    <dbReference type="NCBI Taxonomy" id="48254"/>
    <lineage>
        <taxon>Eukaryota</taxon>
        <taxon>Fungi</taxon>
        <taxon>Dikarya</taxon>
        <taxon>Ascomycota</taxon>
        <taxon>Saccharomycotina</taxon>
        <taxon>Saccharomycetes</taxon>
        <taxon>Saccharomycetales</taxon>
        <taxon>Saccharomycetaceae</taxon>
        <taxon>Torulaspora</taxon>
    </lineage>
</organism>
<evidence type="ECO:0000256" key="2">
    <source>
        <dbReference type="ARBA" id="ARBA00023306"/>
    </source>
</evidence>
<keyword evidence="2" id="KW-0131">Cell cycle</keyword>
<dbReference type="Proteomes" id="UP000510647">
    <property type="component" value="Chromosome 2"/>
</dbReference>
<dbReference type="Pfam" id="PF16679">
    <property type="entry name" value="CDT1_C"/>
    <property type="match status" value="1"/>
</dbReference>
<dbReference type="Gene3D" id="1.10.10.1420">
    <property type="entry name" value="DNA replication factor Cdt1, C-terminal WH domain"/>
    <property type="match status" value="1"/>
</dbReference>
<dbReference type="InterPro" id="IPR038090">
    <property type="entry name" value="Cdt1_C_WH_dom_sf"/>
</dbReference>
<evidence type="ECO:0000256" key="3">
    <source>
        <dbReference type="SAM" id="MobiDB-lite"/>
    </source>
</evidence>
<accession>A0A7H9HN87</accession>
<dbReference type="InterPro" id="IPR032054">
    <property type="entry name" value="Cdt1_C"/>
</dbReference>
<dbReference type="EMBL" id="CP059268">
    <property type="protein sequence ID" value="QLQ79228.1"/>
    <property type="molecule type" value="Genomic_DNA"/>
</dbReference>
<name>A0A7H9HN87_9SACH</name>
<protein>
    <recommendedName>
        <fullName evidence="4">DNA replication factor Cdt1 C-terminal domain-containing protein</fullName>
    </recommendedName>
</protein>
<feature type="region of interest" description="Disordered" evidence="3">
    <location>
        <begin position="407"/>
        <end position="431"/>
    </location>
</feature>
<gene>
    <name evidence="5" type="ORF">HG537_0B05750</name>
</gene>
<proteinExistence type="inferred from homology"/>
<evidence type="ECO:0000313" key="6">
    <source>
        <dbReference type="Proteomes" id="UP000510647"/>
    </source>
</evidence>